<name>A0A7W6F3E8_9SPHN</name>
<evidence type="ECO:0000256" key="1">
    <source>
        <dbReference type="SAM" id="MobiDB-lite"/>
    </source>
</evidence>
<dbReference type="RefSeq" id="WP_158069235.1">
    <property type="nucleotide sequence ID" value="NZ_JACIDH010000009.1"/>
</dbReference>
<feature type="region of interest" description="Disordered" evidence="1">
    <location>
        <begin position="91"/>
        <end position="114"/>
    </location>
</feature>
<sequence length="114" mass="12640">MASLSLNLVVPEIYFQRKNWAFCWGSQLRLLITYFFLVLPLGGISNGGLCVEDRQRHWDCSSCIRKGGNIEAIIPVLERVATGDPLKRIFEMPSQSGRSPGLDPMTAGASEARI</sequence>
<proteinExistence type="predicted"/>
<feature type="transmembrane region" description="Helical" evidence="2">
    <location>
        <begin position="31"/>
        <end position="51"/>
    </location>
</feature>
<evidence type="ECO:0000256" key="2">
    <source>
        <dbReference type="SAM" id="Phobius"/>
    </source>
</evidence>
<dbReference type="Proteomes" id="UP000538670">
    <property type="component" value="Unassembled WGS sequence"/>
</dbReference>
<reference evidence="3 4" key="1">
    <citation type="submission" date="2020-08" db="EMBL/GenBank/DDBJ databases">
        <title>Genomic Encyclopedia of Type Strains, Phase IV (KMG-IV): sequencing the most valuable type-strain genomes for metagenomic binning, comparative biology and taxonomic classification.</title>
        <authorList>
            <person name="Goeker M."/>
        </authorList>
    </citation>
    <scope>NUCLEOTIDE SEQUENCE [LARGE SCALE GENOMIC DNA]</scope>
    <source>
        <strain evidence="3 4">DSM 19512</strain>
    </source>
</reference>
<accession>A0A7W6F3E8</accession>
<evidence type="ECO:0000313" key="4">
    <source>
        <dbReference type="Proteomes" id="UP000538670"/>
    </source>
</evidence>
<evidence type="ECO:0000313" key="3">
    <source>
        <dbReference type="EMBL" id="MBB3879886.1"/>
    </source>
</evidence>
<gene>
    <name evidence="3" type="ORF">GGR48_002320</name>
</gene>
<dbReference type="AlphaFoldDB" id="A0A7W6F3E8"/>
<keyword evidence="2" id="KW-1133">Transmembrane helix</keyword>
<comment type="caution">
    <text evidence="3">The sequence shown here is derived from an EMBL/GenBank/DDBJ whole genome shotgun (WGS) entry which is preliminary data.</text>
</comment>
<keyword evidence="2" id="KW-0812">Transmembrane</keyword>
<organism evidence="3 4">
    <name type="scientific">Sphingomonas pseudosanguinis</name>
    <dbReference type="NCBI Taxonomy" id="413712"/>
    <lineage>
        <taxon>Bacteria</taxon>
        <taxon>Pseudomonadati</taxon>
        <taxon>Pseudomonadota</taxon>
        <taxon>Alphaproteobacteria</taxon>
        <taxon>Sphingomonadales</taxon>
        <taxon>Sphingomonadaceae</taxon>
        <taxon>Sphingomonas</taxon>
    </lineage>
</organism>
<protein>
    <submittedName>
        <fullName evidence="3">Uncharacterized protein</fullName>
    </submittedName>
</protein>
<dbReference type="EMBL" id="JACIDH010000009">
    <property type="protein sequence ID" value="MBB3879886.1"/>
    <property type="molecule type" value="Genomic_DNA"/>
</dbReference>
<keyword evidence="2" id="KW-0472">Membrane</keyword>
<keyword evidence="4" id="KW-1185">Reference proteome</keyword>